<dbReference type="Pfam" id="PF23212">
    <property type="entry name" value="DUF7064"/>
    <property type="match status" value="1"/>
</dbReference>
<feature type="domain" description="DUF7064" evidence="1">
    <location>
        <begin position="172"/>
        <end position="268"/>
    </location>
</feature>
<protein>
    <recommendedName>
        <fullName evidence="1">DUF7064 domain-containing protein</fullName>
    </recommendedName>
</protein>
<reference evidence="2" key="1">
    <citation type="submission" date="2020-02" db="EMBL/GenBank/DDBJ databases">
        <authorList>
            <person name="Meier V. D."/>
        </authorList>
    </citation>
    <scope>NUCLEOTIDE SEQUENCE</scope>
    <source>
        <strain evidence="2">AVDCRST_MAG10</strain>
    </source>
</reference>
<name>A0A6J4HWG1_9ACTN</name>
<sequence length="278" mass="29745">MVADQIPPADERPHRPGAGRHWEESWYLDFVAGDGRLAGYVKLTLRPGEGTAWFWAGMVGGGPTLVTVRDHEVPMPTGRGLEVRASGLWTELVCETPLDHWSVGLEAFGVALDDPLEAWGRERGDPWALGLDVEWEATAPCVAWPGPERGYWQGCNVHGDVLVGAERFSLDGSGTRIHLWGDRSAAEPSGWAAGRLDDGTVFSSTDVVVACDEAGRMRSLAFAAGEEEVTGVAVSQAPVLLPGAGRLARAVCRYETPGGRNGHGWAEWFVPAGLSAPP</sequence>
<evidence type="ECO:0000259" key="1">
    <source>
        <dbReference type="Pfam" id="PF23212"/>
    </source>
</evidence>
<proteinExistence type="predicted"/>
<dbReference type="EMBL" id="CADCTB010000084">
    <property type="protein sequence ID" value="CAA9232921.1"/>
    <property type="molecule type" value="Genomic_DNA"/>
</dbReference>
<evidence type="ECO:0000313" key="2">
    <source>
        <dbReference type="EMBL" id="CAA9232921.1"/>
    </source>
</evidence>
<accession>A0A6J4HWG1</accession>
<dbReference type="AlphaFoldDB" id="A0A6J4HWG1"/>
<dbReference type="InterPro" id="IPR055492">
    <property type="entry name" value="DUF7064"/>
</dbReference>
<gene>
    <name evidence="2" type="ORF">AVDCRST_MAG10-1260</name>
</gene>
<organism evidence="2">
    <name type="scientific">uncultured Acidimicrobiales bacterium</name>
    <dbReference type="NCBI Taxonomy" id="310071"/>
    <lineage>
        <taxon>Bacteria</taxon>
        <taxon>Bacillati</taxon>
        <taxon>Actinomycetota</taxon>
        <taxon>Acidimicrobiia</taxon>
        <taxon>Acidimicrobiales</taxon>
        <taxon>environmental samples</taxon>
    </lineage>
</organism>
<dbReference type="SUPFAM" id="SSF159245">
    <property type="entry name" value="AttH-like"/>
    <property type="match status" value="1"/>
</dbReference>